<organism evidence="1 2">
    <name type="scientific">Steinernema carpocapsae</name>
    <name type="common">Entomopathogenic nematode</name>
    <dbReference type="NCBI Taxonomy" id="34508"/>
    <lineage>
        <taxon>Eukaryota</taxon>
        <taxon>Metazoa</taxon>
        <taxon>Ecdysozoa</taxon>
        <taxon>Nematoda</taxon>
        <taxon>Chromadorea</taxon>
        <taxon>Rhabditida</taxon>
        <taxon>Tylenchina</taxon>
        <taxon>Panagrolaimomorpha</taxon>
        <taxon>Strongyloidoidea</taxon>
        <taxon>Steinernematidae</taxon>
        <taxon>Steinernema</taxon>
    </lineage>
</organism>
<evidence type="ECO:0000313" key="2">
    <source>
        <dbReference type="Proteomes" id="UP000298663"/>
    </source>
</evidence>
<sequence>MNAEKKVRKGEDAVSEGMTEKTVLGTCQLLPEDKIESATTCPLEALQKSVFRGYGAVWVYELILTKKGIVTIRYSTVKELEVNSPMTLTERFGDKTKLEMELYRELGMIRAPNETTADQSRYTDEVGITYSPLKAIRPNVHNVIGKLPGRTQDKRAGKQEFFHLELDLHHSCKELERTHNFTSSSPSLGPQHWPLK</sequence>
<dbReference type="AlphaFoldDB" id="A0A4U5MCE4"/>
<comment type="caution">
    <text evidence="1">The sequence shown here is derived from an EMBL/GenBank/DDBJ whole genome shotgun (WGS) entry which is preliminary data.</text>
</comment>
<gene>
    <name evidence="1" type="ORF">L596_023037</name>
</gene>
<proteinExistence type="predicted"/>
<accession>A0A4U5MCE4</accession>
<name>A0A4U5MCE4_STECR</name>
<dbReference type="OrthoDB" id="5864015at2759"/>
<dbReference type="Proteomes" id="UP000298663">
    <property type="component" value="Unassembled WGS sequence"/>
</dbReference>
<protein>
    <submittedName>
        <fullName evidence="1">Uncharacterized protein</fullName>
    </submittedName>
</protein>
<evidence type="ECO:0000313" key="1">
    <source>
        <dbReference type="EMBL" id="TKR66799.1"/>
    </source>
</evidence>
<reference evidence="1 2" key="1">
    <citation type="journal article" date="2015" name="Genome Biol.">
        <title>Comparative genomics of Steinernema reveals deeply conserved gene regulatory networks.</title>
        <authorList>
            <person name="Dillman A.R."/>
            <person name="Macchietto M."/>
            <person name="Porter C.F."/>
            <person name="Rogers A."/>
            <person name="Williams B."/>
            <person name="Antoshechkin I."/>
            <person name="Lee M.M."/>
            <person name="Goodwin Z."/>
            <person name="Lu X."/>
            <person name="Lewis E.E."/>
            <person name="Goodrich-Blair H."/>
            <person name="Stock S.P."/>
            <person name="Adams B.J."/>
            <person name="Sternberg P.W."/>
            <person name="Mortazavi A."/>
        </authorList>
    </citation>
    <scope>NUCLEOTIDE SEQUENCE [LARGE SCALE GENOMIC DNA]</scope>
    <source>
        <strain evidence="1 2">ALL</strain>
    </source>
</reference>
<dbReference type="EMBL" id="AZBU02000008">
    <property type="protein sequence ID" value="TKR66799.1"/>
    <property type="molecule type" value="Genomic_DNA"/>
</dbReference>
<keyword evidence="2" id="KW-1185">Reference proteome</keyword>
<reference evidence="1 2" key="2">
    <citation type="journal article" date="2019" name="G3 (Bethesda)">
        <title>Hybrid Assembly of the Genome of the Entomopathogenic Nematode Steinernema carpocapsae Identifies the X-Chromosome.</title>
        <authorList>
            <person name="Serra L."/>
            <person name="Macchietto M."/>
            <person name="Macias-Munoz A."/>
            <person name="McGill C.J."/>
            <person name="Rodriguez I.M."/>
            <person name="Rodriguez B."/>
            <person name="Murad R."/>
            <person name="Mortazavi A."/>
        </authorList>
    </citation>
    <scope>NUCLEOTIDE SEQUENCE [LARGE SCALE GENOMIC DNA]</scope>
    <source>
        <strain evidence="1 2">ALL</strain>
    </source>
</reference>